<sequence length="66" mass="7962">MFHAKDNKQGYIFEQFEYLGPKRLSELKNSWAGIFRIEILPELPVESLRKFYHNKHGRPSKEMYSM</sequence>
<gene>
    <name evidence="1" type="ORF">DSY97_11350</name>
</gene>
<evidence type="ECO:0000313" key="1">
    <source>
        <dbReference type="EMBL" id="RTZ76784.1"/>
    </source>
</evidence>
<accession>A0A432FZN1</accession>
<reference evidence="1 2" key="1">
    <citation type="submission" date="2018-06" db="EMBL/GenBank/DDBJ databases">
        <title>Combined omics and stable isotope probing to characterize newly discovered Mariana Back-Arc vent microbial communities.</title>
        <authorList>
            <person name="Trembath-Reichert E."/>
            <person name="Huber J.A."/>
        </authorList>
    </citation>
    <scope>NUCLEOTIDE SEQUENCE [LARGE SCALE GENOMIC DNA]</scope>
    <source>
        <strain evidence="1">MAG 63_1</strain>
    </source>
</reference>
<dbReference type="EMBL" id="QNZL01000301">
    <property type="protein sequence ID" value="RTZ76784.1"/>
    <property type="molecule type" value="Genomic_DNA"/>
</dbReference>
<dbReference type="AlphaFoldDB" id="A0A432FZN1"/>
<name>A0A432FZN1_9DELT</name>
<proteinExistence type="predicted"/>
<evidence type="ECO:0000313" key="2">
    <source>
        <dbReference type="Proteomes" id="UP000286801"/>
    </source>
</evidence>
<dbReference type="Proteomes" id="UP000286801">
    <property type="component" value="Unassembled WGS sequence"/>
</dbReference>
<protein>
    <submittedName>
        <fullName evidence="1">Uncharacterized protein</fullName>
    </submittedName>
</protein>
<organism evidence="1 2">
    <name type="scientific">SAR324 cluster bacterium</name>
    <dbReference type="NCBI Taxonomy" id="2024889"/>
    <lineage>
        <taxon>Bacteria</taxon>
        <taxon>Deltaproteobacteria</taxon>
        <taxon>SAR324 cluster</taxon>
    </lineage>
</organism>
<feature type="non-terminal residue" evidence="1">
    <location>
        <position position="66"/>
    </location>
</feature>
<comment type="caution">
    <text evidence="1">The sequence shown here is derived from an EMBL/GenBank/DDBJ whole genome shotgun (WGS) entry which is preliminary data.</text>
</comment>